<evidence type="ECO:0000259" key="7">
    <source>
        <dbReference type="PROSITE" id="PS51085"/>
    </source>
</evidence>
<dbReference type="GO" id="GO:0005829">
    <property type="term" value="C:cytosol"/>
    <property type="evidence" value="ECO:0007669"/>
    <property type="project" value="TreeGrafter"/>
</dbReference>
<feature type="domain" description="2Fe-2S ferredoxin-type" evidence="7">
    <location>
        <begin position="3"/>
        <end position="106"/>
    </location>
</feature>
<name>A0A840AU24_9HYPH</name>
<evidence type="ECO:0000256" key="3">
    <source>
        <dbReference type="ARBA" id="ARBA00022723"/>
    </source>
</evidence>
<evidence type="ECO:0000256" key="2">
    <source>
        <dbReference type="ARBA" id="ARBA00022714"/>
    </source>
</evidence>
<evidence type="ECO:0000313" key="8">
    <source>
        <dbReference type="EMBL" id="MBB3931945.1"/>
    </source>
</evidence>
<dbReference type="PANTHER" id="PTHR23426:SF65">
    <property type="entry name" value="FERREDOXIN-2, MITOCHONDRIAL"/>
    <property type="match status" value="1"/>
</dbReference>
<evidence type="ECO:0000256" key="6">
    <source>
        <dbReference type="ARBA" id="ARBA00034078"/>
    </source>
</evidence>
<dbReference type="InterPro" id="IPR012675">
    <property type="entry name" value="Beta-grasp_dom_sf"/>
</dbReference>
<dbReference type="PRINTS" id="PR00355">
    <property type="entry name" value="ADRENODOXIN"/>
</dbReference>
<gene>
    <name evidence="8" type="ORF">GGR25_003003</name>
</gene>
<dbReference type="InterPro" id="IPR036010">
    <property type="entry name" value="2Fe-2S_ferredoxin-like_sf"/>
</dbReference>
<dbReference type="CDD" id="cd00207">
    <property type="entry name" value="fer2"/>
    <property type="match status" value="1"/>
</dbReference>
<dbReference type="PROSITE" id="PS51085">
    <property type="entry name" value="2FE2S_FER_2"/>
    <property type="match status" value="1"/>
</dbReference>
<comment type="caution">
    <text evidence="8">The sequence shown here is derived from an EMBL/GenBank/DDBJ whole genome shotgun (WGS) entry which is preliminary data.</text>
</comment>
<dbReference type="InterPro" id="IPR001055">
    <property type="entry name" value="Adrenodoxin-like"/>
</dbReference>
<dbReference type="Pfam" id="PF00111">
    <property type="entry name" value="Fer2"/>
    <property type="match status" value="1"/>
</dbReference>
<keyword evidence="4" id="KW-0408">Iron</keyword>
<evidence type="ECO:0000256" key="1">
    <source>
        <dbReference type="ARBA" id="ARBA00010914"/>
    </source>
</evidence>
<dbReference type="RefSeq" id="WP_380147574.1">
    <property type="nucleotide sequence ID" value="NZ_JBHLWW010000007.1"/>
</dbReference>
<keyword evidence="3" id="KW-0479">Metal-binding</keyword>
<dbReference type="Proteomes" id="UP000553963">
    <property type="component" value="Unassembled WGS sequence"/>
</dbReference>
<organism evidence="8 9">
    <name type="scientific">Kaistia hirudinis</name>
    <dbReference type="NCBI Taxonomy" id="1293440"/>
    <lineage>
        <taxon>Bacteria</taxon>
        <taxon>Pseudomonadati</taxon>
        <taxon>Pseudomonadota</taxon>
        <taxon>Alphaproteobacteria</taxon>
        <taxon>Hyphomicrobiales</taxon>
        <taxon>Kaistiaceae</taxon>
        <taxon>Kaistia</taxon>
    </lineage>
</organism>
<keyword evidence="5" id="KW-0411">Iron-sulfur</keyword>
<sequence>MMPRITFVEADGRTTEADGVVGQSVMAVAVAAGIEAILAECGGACACGTCHCHVDATWIDRLPPPTETEAAMIECVVDPRQESRLTCQIRLTDALDGLVLHVPATQY</sequence>
<dbReference type="GO" id="GO:0046872">
    <property type="term" value="F:metal ion binding"/>
    <property type="evidence" value="ECO:0007669"/>
    <property type="project" value="UniProtKB-KW"/>
</dbReference>
<comment type="cofactor">
    <cofactor evidence="6">
        <name>[2Fe-2S] cluster</name>
        <dbReference type="ChEBI" id="CHEBI:190135"/>
    </cofactor>
</comment>
<evidence type="ECO:0000256" key="5">
    <source>
        <dbReference type="ARBA" id="ARBA00023014"/>
    </source>
</evidence>
<dbReference type="EMBL" id="JACIDS010000004">
    <property type="protein sequence ID" value="MBB3931945.1"/>
    <property type="molecule type" value="Genomic_DNA"/>
</dbReference>
<dbReference type="AlphaFoldDB" id="A0A840AU24"/>
<dbReference type="GO" id="GO:0051537">
    <property type="term" value="F:2 iron, 2 sulfur cluster binding"/>
    <property type="evidence" value="ECO:0007669"/>
    <property type="project" value="UniProtKB-KW"/>
</dbReference>
<reference evidence="8 9" key="1">
    <citation type="submission" date="2020-08" db="EMBL/GenBank/DDBJ databases">
        <title>Genomic Encyclopedia of Type Strains, Phase IV (KMG-IV): sequencing the most valuable type-strain genomes for metagenomic binning, comparative biology and taxonomic classification.</title>
        <authorList>
            <person name="Goeker M."/>
        </authorList>
    </citation>
    <scope>NUCLEOTIDE SEQUENCE [LARGE SCALE GENOMIC DNA]</scope>
    <source>
        <strain evidence="8 9">DSM 25966</strain>
    </source>
</reference>
<keyword evidence="9" id="KW-1185">Reference proteome</keyword>
<protein>
    <submittedName>
        <fullName evidence="8">2Fe-2S ferredoxin</fullName>
    </submittedName>
</protein>
<dbReference type="PANTHER" id="PTHR23426">
    <property type="entry name" value="FERREDOXIN/ADRENODOXIN"/>
    <property type="match status" value="1"/>
</dbReference>
<dbReference type="GO" id="GO:0009055">
    <property type="term" value="F:electron transfer activity"/>
    <property type="evidence" value="ECO:0007669"/>
    <property type="project" value="TreeGrafter"/>
</dbReference>
<dbReference type="InterPro" id="IPR001041">
    <property type="entry name" value="2Fe-2S_ferredoxin-type"/>
</dbReference>
<proteinExistence type="inferred from homology"/>
<evidence type="ECO:0000256" key="4">
    <source>
        <dbReference type="ARBA" id="ARBA00023004"/>
    </source>
</evidence>
<dbReference type="GO" id="GO:0140647">
    <property type="term" value="P:P450-containing electron transport chain"/>
    <property type="evidence" value="ECO:0007669"/>
    <property type="project" value="InterPro"/>
</dbReference>
<dbReference type="Gene3D" id="3.10.20.30">
    <property type="match status" value="1"/>
</dbReference>
<comment type="similarity">
    <text evidence="1">Belongs to the adrenodoxin/putidaredoxin family.</text>
</comment>
<accession>A0A840AU24</accession>
<keyword evidence="2" id="KW-0001">2Fe-2S</keyword>
<dbReference type="SUPFAM" id="SSF54292">
    <property type="entry name" value="2Fe-2S ferredoxin-like"/>
    <property type="match status" value="1"/>
</dbReference>
<evidence type="ECO:0000313" key="9">
    <source>
        <dbReference type="Proteomes" id="UP000553963"/>
    </source>
</evidence>